<dbReference type="Pfam" id="PF01755">
    <property type="entry name" value="Glyco_transf_25"/>
    <property type="match status" value="1"/>
</dbReference>
<accession>A0A0P1H638</accession>
<dbReference type="OrthoDB" id="259382at2"/>
<dbReference type="CDD" id="cd06532">
    <property type="entry name" value="Glyco_transf_25"/>
    <property type="match status" value="1"/>
</dbReference>
<keyword evidence="3" id="KW-1185">Reference proteome</keyword>
<name>A0A0P1H638_9RHOB</name>
<reference evidence="2 3" key="1">
    <citation type="submission" date="2015-09" db="EMBL/GenBank/DDBJ databases">
        <authorList>
            <consortium name="Swine Surveillance"/>
        </authorList>
    </citation>
    <scope>NUCLEOTIDE SEQUENCE [LARGE SCALE GENOMIC DNA]</scope>
    <source>
        <strain evidence="2 3">CECT 8383</strain>
    </source>
</reference>
<dbReference type="AlphaFoldDB" id="A0A0P1H638"/>
<proteinExistence type="predicted"/>
<dbReference type="STRING" id="340021.TM5383_02377"/>
<evidence type="ECO:0000313" key="2">
    <source>
        <dbReference type="EMBL" id="CUH85149.1"/>
    </source>
</evidence>
<protein>
    <submittedName>
        <fullName evidence="2">Glycosyltransferase family 25 (LPS biosynthesis protein)</fullName>
    </submittedName>
</protein>
<dbReference type="RefSeq" id="WP_076400077.1">
    <property type="nucleotide sequence ID" value="NZ_CYSF01000012.1"/>
</dbReference>
<evidence type="ECO:0000259" key="1">
    <source>
        <dbReference type="Pfam" id="PF01755"/>
    </source>
</evidence>
<feature type="domain" description="Glycosyl transferase family 25" evidence="1">
    <location>
        <begin position="13"/>
        <end position="172"/>
    </location>
</feature>
<dbReference type="InterPro" id="IPR002654">
    <property type="entry name" value="Glyco_trans_25"/>
</dbReference>
<keyword evidence="2" id="KW-0808">Transferase</keyword>
<organism evidence="2 3">
    <name type="scientific">Thalassovita mediterranea</name>
    <dbReference type="NCBI Taxonomy" id="340021"/>
    <lineage>
        <taxon>Bacteria</taxon>
        <taxon>Pseudomonadati</taxon>
        <taxon>Pseudomonadota</taxon>
        <taxon>Alphaproteobacteria</taxon>
        <taxon>Rhodobacterales</taxon>
        <taxon>Roseobacteraceae</taxon>
        <taxon>Thalassovita</taxon>
    </lineage>
</organism>
<dbReference type="EMBL" id="CYSF01000012">
    <property type="protein sequence ID" value="CUH85149.1"/>
    <property type="molecule type" value="Genomic_DNA"/>
</dbReference>
<dbReference type="GO" id="GO:0016740">
    <property type="term" value="F:transferase activity"/>
    <property type="evidence" value="ECO:0007669"/>
    <property type="project" value="UniProtKB-KW"/>
</dbReference>
<dbReference type="Proteomes" id="UP000051681">
    <property type="component" value="Unassembled WGS sequence"/>
</dbReference>
<sequence>MKTFILTVEQPQGARRRHSIAECQRLGLEPVFVSGCTKTSAEVASAYSRMLNRLLLKRDMTAGEIACYIGHRRLWQAFVDSGEEIALICEDDFQSVDDAQFSDVLEQAADIPDWGILKLFDFSPKEIIRRHQYGSFDVVDYKYPAAGAVAYLLRREAALRMLDRKSIFRPVDEDFLYCWEFGTRVRSIYPNPVAECAESFGGSLLEEDRASLKKRKSMRRSLWGIFLTMHKQLRASFYRKRLF</sequence>
<gene>
    <name evidence="2" type="ORF">TM5383_02377</name>
</gene>
<evidence type="ECO:0000313" key="3">
    <source>
        <dbReference type="Proteomes" id="UP000051681"/>
    </source>
</evidence>